<organism evidence="1 2">
    <name type="scientific">Paracoccus seriniphilus</name>
    <dbReference type="NCBI Taxonomy" id="184748"/>
    <lineage>
        <taxon>Bacteria</taxon>
        <taxon>Pseudomonadati</taxon>
        <taxon>Pseudomonadota</taxon>
        <taxon>Alphaproteobacteria</taxon>
        <taxon>Rhodobacterales</taxon>
        <taxon>Paracoccaceae</taxon>
        <taxon>Paracoccus</taxon>
    </lineage>
</organism>
<evidence type="ECO:0008006" key="3">
    <source>
        <dbReference type="Google" id="ProtNLM"/>
    </source>
</evidence>
<name>A0A239PTX2_9RHOB</name>
<keyword evidence="2" id="KW-1185">Reference proteome</keyword>
<gene>
    <name evidence="1" type="ORF">SAMN05444959_104320</name>
</gene>
<protein>
    <recommendedName>
        <fullName evidence="3">DNA-binding protein</fullName>
    </recommendedName>
</protein>
<dbReference type="EMBL" id="FZQB01000004">
    <property type="protein sequence ID" value="SNT73147.1"/>
    <property type="molecule type" value="Genomic_DNA"/>
</dbReference>
<evidence type="ECO:0000313" key="2">
    <source>
        <dbReference type="Proteomes" id="UP000198307"/>
    </source>
</evidence>
<sequence>MQEHLRAGPATGEVCPTLAEDLLRGADAIALFVFGDAKERRKVYYYASEAKVRMPTFRMGNVICARKSRLLEWIEQQEAAR</sequence>
<reference evidence="1 2" key="1">
    <citation type="submission" date="2017-07" db="EMBL/GenBank/DDBJ databases">
        <authorList>
            <person name="Sun Z.S."/>
            <person name="Albrecht U."/>
            <person name="Echele G."/>
            <person name="Lee C.C."/>
        </authorList>
    </citation>
    <scope>NUCLEOTIDE SEQUENCE [LARGE SCALE GENOMIC DNA]</scope>
    <source>
        <strain evidence="1 2">DSM 14827</strain>
    </source>
</reference>
<dbReference type="AlphaFoldDB" id="A0A239PTX2"/>
<accession>A0A239PTX2</accession>
<dbReference type="Proteomes" id="UP000198307">
    <property type="component" value="Unassembled WGS sequence"/>
</dbReference>
<dbReference type="RefSeq" id="WP_245846983.1">
    <property type="nucleotide sequence ID" value="NZ_CP067129.1"/>
</dbReference>
<evidence type="ECO:0000313" key="1">
    <source>
        <dbReference type="EMBL" id="SNT73147.1"/>
    </source>
</evidence>
<proteinExistence type="predicted"/>